<proteinExistence type="predicted"/>
<sequence length="1145" mass="127334">MSFVHFRRKRRSTAGPADDIEIELPSTPSTPQGGGTPTGAAPQLSRSTTVRLSASGHVRSPFAPKQTFFRQPSVTQRDDDEGSDLPEDATDVGIHEDGATEYGVSYGSSAAARAPRSAFIERLWSMQWSGRGKQVDAAEDVLANYHDSVLYAPVTFSTKTRALMRGGWFNFQRNLVEFVISVLALILYIRWTYSQHLDPWYIALNAVVSFYFVVHYAMEFYSAPVRSFYVLSPTGIVDILSILPIFWVFSHSSANGLQILRFTRILRIQKVLKRLGILGTSVVHAIFILFINVFGIIFIFAALFQYIETRWPPEGSDCPEHGCLTFFDAFYYIIVTISTVGYGDITADTSWGRVITIICIFTALIVIPAQLSGIIGLYTSRPYGGSFSVAKVVGSRYIIIAGNLTYSTIQAFLAYLFHPGSTRDLAAFPLRVVLMAPYKPSFELKGLISMYAGFVEFIQGTPFLKDDLERVGANAASTIFLLPDKSVENQAHDDSQSFVRALRVSRTVGKRTRVIAQVAEPESVFSPIWDGTHVEVLCPQELRMRLLARSCFVRGMSTFLTNLFTRPVHFRNPQKDWLAEYYHGALQQVFPVLLPRAVQGLPFEQAAELFYLQYGVTLFALDVLDGVDGERHVYLFPHRHVITATDVGLTIAATIQSAEQISKFGQKDLAEQRRKLEKENSLLCNCACCIRVTKSRFKKEEDALEALQASWAEEGLGPGQGELTVGHVHGASVKRLGSASEGRIKQVEQMRTMIDAKKDPNGVMWEREDGPEGEAKCKQVAGLEEAVERLLAWPPASNFGKPSDAVIEKQEAAILANLKERTLTAVTPDKGPLIVVCISNAPPSDLYHLLAELREGRVPFRNVVILNPVEPPATVWGHAGLFEGVYFVKGSPMYELDLLRAGVLQAEKVIVLSEDGAVRTGQDTAREDGPLAVSADRFVNDVNNLITVSAVERLPRVSRHGLPAADADPAEEPEWSGIVLAEMQREFAFLFMRPHSYLHPRKFDYMERKRNESTSTHYALSYADGKAWSPGMLDCLVYATFSNKQTMSIMRQLVAGGDVDSTEDDTSTEEDLPPEQRLFETVPVPEEYAGHSYRSVFVSLLHNQGYLALGLYRAWGTKKAPIAYVFTNPPGDTLVQKNDLVYVLR</sequence>
<keyword evidence="7 12" id="KW-1133">Transmembrane helix</keyword>
<feature type="transmembrane region" description="Helical" evidence="12">
    <location>
        <begin position="229"/>
        <end position="249"/>
    </location>
</feature>
<reference evidence="16 17" key="1">
    <citation type="journal article" date="2014" name="Nat. Commun.">
        <title>Klebsormidium flaccidum genome reveals primary factors for plant terrestrial adaptation.</title>
        <authorList>
            <person name="Hori K."/>
            <person name="Maruyama F."/>
            <person name="Fujisawa T."/>
            <person name="Togashi T."/>
            <person name="Yamamoto N."/>
            <person name="Seo M."/>
            <person name="Sato S."/>
            <person name="Yamada T."/>
            <person name="Mori H."/>
            <person name="Tajima N."/>
            <person name="Moriyama T."/>
            <person name="Ikeuchi M."/>
            <person name="Watanabe M."/>
            <person name="Wada H."/>
            <person name="Kobayashi K."/>
            <person name="Saito M."/>
            <person name="Masuda T."/>
            <person name="Sasaki-Sekimoto Y."/>
            <person name="Mashiguchi K."/>
            <person name="Awai K."/>
            <person name="Shimojima M."/>
            <person name="Masuda S."/>
            <person name="Iwai M."/>
            <person name="Nobusawa T."/>
            <person name="Narise T."/>
            <person name="Kondo S."/>
            <person name="Saito H."/>
            <person name="Sato R."/>
            <person name="Murakawa M."/>
            <person name="Ihara Y."/>
            <person name="Oshima-Yamada Y."/>
            <person name="Ohtaka K."/>
            <person name="Satoh M."/>
            <person name="Sonobe K."/>
            <person name="Ishii M."/>
            <person name="Ohtani R."/>
            <person name="Kanamori-Sato M."/>
            <person name="Honoki R."/>
            <person name="Miyazaki D."/>
            <person name="Mochizuki H."/>
            <person name="Umetsu J."/>
            <person name="Higashi K."/>
            <person name="Shibata D."/>
            <person name="Kamiya Y."/>
            <person name="Sato N."/>
            <person name="Nakamura Y."/>
            <person name="Tabata S."/>
            <person name="Ida S."/>
            <person name="Kurokawa K."/>
            <person name="Ohta H."/>
        </authorList>
    </citation>
    <scope>NUCLEOTIDE SEQUENCE [LARGE SCALE GENOMIC DNA]</scope>
    <source>
        <strain evidence="16 17">NIES-2285</strain>
    </source>
</reference>
<gene>
    <name evidence="16" type="ORF">KFL_000880200</name>
</gene>
<dbReference type="GO" id="GO:0071805">
    <property type="term" value="P:potassium ion transmembrane transport"/>
    <property type="evidence" value="ECO:0000318"/>
    <property type="project" value="GO_Central"/>
</dbReference>
<feature type="transmembrane region" description="Helical" evidence="12">
    <location>
        <begin position="174"/>
        <end position="193"/>
    </location>
</feature>
<evidence type="ECO:0000256" key="12">
    <source>
        <dbReference type="SAM" id="Phobius"/>
    </source>
</evidence>
<dbReference type="PANTHER" id="PTHR10027:SF10">
    <property type="entry name" value="SLOWPOKE 2, ISOFORM D"/>
    <property type="match status" value="1"/>
</dbReference>
<evidence type="ECO:0000256" key="11">
    <source>
        <dbReference type="SAM" id="MobiDB-lite"/>
    </source>
</evidence>
<feature type="transmembrane region" description="Helical" evidence="12">
    <location>
        <begin position="397"/>
        <end position="417"/>
    </location>
</feature>
<feature type="domain" description="Ion transport" evidence="13">
    <location>
        <begin position="194"/>
        <end position="366"/>
    </location>
</feature>
<dbReference type="STRING" id="105231.A0A1Y1HYW4"/>
<dbReference type="Gene3D" id="3.40.50.720">
    <property type="entry name" value="NAD(P)-binding Rossmann-like Domain"/>
    <property type="match status" value="1"/>
</dbReference>
<dbReference type="OrthoDB" id="415460at2759"/>
<evidence type="ECO:0000256" key="2">
    <source>
        <dbReference type="ARBA" id="ARBA00022448"/>
    </source>
</evidence>
<feature type="compositionally biased region" description="Basic residues" evidence="11">
    <location>
        <begin position="1"/>
        <end position="12"/>
    </location>
</feature>
<organism evidence="16 17">
    <name type="scientific">Klebsormidium nitens</name>
    <name type="common">Green alga</name>
    <name type="synonym">Ulothrix nitens</name>
    <dbReference type="NCBI Taxonomy" id="105231"/>
    <lineage>
        <taxon>Eukaryota</taxon>
        <taxon>Viridiplantae</taxon>
        <taxon>Streptophyta</taxon>
        <taxon>Klebsormidiophyceae</taxon>
        <taxon>Klebsormidiales</taxon>
        <taxon>Klebsormidiaceae</taxon>
        <taxon>Klebsormidium</taxon>
    </lineage>
</organism>
<dbReference type="AlphaFoldDB" id="A0A1Y1HYW4"/>
<feature type="domain" description="Calcium-activated potassium channel BK alpha subunit" evidence="14">
    <location>
        <begin position="535"/>
        <end position="621"/>
    </location>
</feature>
<feature type="transmembrane region" description="Helical" evidence="12">
    <location>
        <begin position="324"/>
        <end position="342"/>
    </location>
</feature>
<keyword evidence="2" id="KW-0813">Transport</keyword>
<evidence type="ECO:0000256" key="8">
    <source>
        <dbReference type="ARBA" id="ARBA00023065"/>
    </source>
</evidence>
<dbReference type="PRINTS" id="PR00169">
    <property type="entry name" value="KCHANNEL"/>
</dbReference>
<dbReference type="Pfam" id="PF03493">
    <property type="entry name" value="BK_channel_a"/>
    <property type="match status" value="1"/>
</dbReference>
<dbReference type="InterPro" id="IPR005821">
    <property type="entry name" value="Ion_trans_dom"/>
</dbReference>
<accession>A0A1Y1HYW4</accession>
<dbReference type="InterPro" id="IPR047871">
    <property type="entry name" value="K_chnl_Slo-like"/>
</dbReference>
<evidence type="ECO:0000256" key="9">
    <source>
        <dbReference type="ARBA" id="ARBA00023136"/>
    </source>
</evidence>
<feature type="compositionally biased region" description="Acidic residues" evidence="11">
    <location>
        <begin position="78"/>
        <end position="90"/>
    </location>
</feature>
<dbReference type="Proteomes" id="UP000054558">
    <property type="component" value="Unassembled WGS sequence"/>
</dbReference>
<keyword evidence="5" id="KW-0631">Potassium channel</keyword>
<dbReference type="PANTHER" id="PTHR10027">
    <property type="entry name" value="CALCIUM-ACTIVATED POTASSIUM CHANNEL ALPHA CHAIN"/>
    <property type="match status" value="1"/>
</dbReference>
<name>A0A1Y1HYW4_KLENI</name>
<dbReference type="Pfam" id="PF00520">
    <property type="entry name" value="Ion_trans"/>
    <property type="match status" value="1"/>
</dbReference>
<evidence type="ECO:0000313" key="16">
    <source>
        <dbReference type="EMBL" id="GAQ81706.1"/>
    </source>
</evidence>
<feature type="transmembrane region" description="Helical" evidence="12">
    <location>
        <begin position="199"/>
        <end position="217"/>
    </location>
</feature>
<dbReference type="InterPro" id="IPR003148">
    <property type="entry name" value="RCK_N"/>
</dbReference>
<dbReference type="SUPFAM" id="SSF81324">
    <property type="entry name" value="Voltage-gated potassium channels"/>
    <property type="match status" value="1"/>
</dbReference>
<evidence type="ECO:0000256" key="4">
    <source>
        <dbReference type="ARBA" id="ARBA00022692"/>
    </source>
</evidence>
<keyword evidence="8" id="KW-0406">Ion transport</keyword>
<feature type="region of interest" description="Disordered" evidence="11">
    <location>
        <begin position="1"/>
        <end position="96"/>
    </location>
</feature>
<protein>
    <submittedName>
        <fullName evidence="16">Ca2+-activated K+ channel Slowpoke, alpha subunit</fullName>
    </submittedName>
</protein>
<evidence type="ECO:0000256" key="6">
    <source>
        <dbReference type="ARBA" id="ARBA00022958"/>
    </source>
</evidence>
<evidence type="ECO:0000256" key="3">
    <source>
        <dbReference type="ARBA" id="ARBA00022538"/>
    </source>
</evidence>
<feature type="transmembrane region" description="Helical" evidence="12">
    <location>
        <begin position="354"/>
        <end position="377"/>
    </location>
</feature>
<keyword evidence="17" id="KW-1185">Reference proteome</keyword>
<comment type="subcellular location">
    <subcellularLocation>
        <location evidence="1">Membrane</location>
        <topology evidence="1">Multi-pass membrane protein</topology>
    </subcellularLocation>
</comment>
<feature type="domain" description="RCK N-terminal" evidence="15">
    <location>
        <begin position="395"/>
        <end position="507"/>
    </location>
</feature>
<dbReference type="OMA" id="YWCKQCH"/>
<feature type="domain" description="RCK N-terminal" evidence="15">
    <location>
        <begin position="833"/>
        <end position="924"/>
    </location>
</feature>
<evidence type="ECO:0000259" key="13">
    <source>
        <dbReference type="Pfam" id="PF00520"/>
    </source>
</evidence>
<dbReference type="InterPro" id="IPR027359">
    <property type="entry name" value="Volt_channel_dom_sf"/>
</dbReference>
<dbReference type="GO" id="GO:0034702">
    <property type="term" value="C:monoatomic ion channel complex"/>
    <property type="evidence" value="ECO:0007669"/>
    <property type="project" value="UniProtKB-KW"/>
</dbReference>
<dbReference type="Gene3D" id="1.10.287.70">
    <property type="match status" value="1"/>
</dbReference>
<keyword evidence="9 12" id="KW-0472">Membrane</keyword>
<evidence type="ECO:0000256" key="1">
    <source>
        <dbReference type="ARBA" id="ARBA00004141"/>
    </source>
</evidence>
<keyword evidence="10 16" id="KW-0407">Ion channel</keyword>
<keyword evidence="3" id="KW-0633">Potassium transport</keyword>
<evidence type="ECO:0000256" key="10">
    <source>
        <dbReference type="ARBA" id="ARBA00023303"/>
    </source>
</evidence>
<evidence type="ECO:0000259" key="14">
    <source>
        <dbReference type="Pfam" id="PF03493"/>
    </source>
</evidence>
<evidence type="ECO:0000256" key="7">
    <source>
        <dbReference type="ARBA" id="ARBA00022989"/>
    </source>
</evidence>
<evidence type="ECO:0000259" key="15">
    <source>
        <dbReference type="Pfam" id="PF22614"/>
    </source>
</evidence>
<evidence type="ECO:0000256" key="5">
    <source>
        <dbReference type="ARBA" id="ARBA00022826"/>
    </source>
</evidence>
<feature type="transmembrane region" description="Helical" evidence="12">
    <location>
        <begin position="282"/>
        <end position="304"/>
    </location>
</feature>
<dbReference type="InterPro" id="IPR003929">
    <property type="entry name" value="K_chnl_BK_asu"/>
</dbReference>
<keyword evidence="6" id="KW-0630">Potassium</keyword>
<dbReference type="EMBL" id="DF237037">
    <property type="protein sequence ID" value="GAQ81706.1"/>
    <property type="molecule type" value="Genomic_DNA"/>
</dbReference>
<dbReference type="Pfam" id="PF22614">
    <property type="entry name" value="Slo-like_RCK"/>
    <property type="match status" value="2"/>
</dbReference>
<dbReference type="GO" id="GO:0005267">
    <property type="term" value="F:potassium channel activity"/>
    <property type="evidence" value="ECO:0000318"/>
    <property type="project" value="GO_Central"/>
</dbReference>
<dbReference type="Gene3D" id="1.20.120.350">
    <property type="entry name" value="Voltage-gated potassium channels. Chain C"/>
    <property type="match status" value="1"/>
</dbReference>
<dbReference type="GO" id="GO:0016020">
    <property type="term" value="C:membrane"/>
    <property type="evidence" value="ECO:0000318"/>
    <property type="project" value="GO_Central"/>
</dbReference>
<keyword evidence="4 12" id="KW-0812">Transmembrane</keyword>
<evidence type="ECO:0000313" key="17">
    <source>
        <dbReference type="Proteomes" id="UP000054558"/>
    </source>
</evidence>